<evidence type="ECO:0000259" key="5">
    <source>
        <dbReference type="PROSITE" id="PS50118"/>
    </source>
</evidence>
<dbReference type="InterPro" id="IPR050342">
    <property type="entry name" value="HMGB"/>
</dbReference>
<dbReference type="VEuPathDB" id="PiroplasmaDB:TpMuguga_03g00469"/>
<evidence type="ECO:0000256" key="3">
    <source>
        <dbReference type="PROSITE-ProRule" id="PRU00267"/>
    </source>
</evidence>
<reference evidence="6 7" key="1">
    <citation type="journal article" date="2005" name="Science">
        <title>Genome sequence of Theileria parva, a bovine pathogen that transforms lymphocytes.</title>
        <authorList>
            <person name="Gardner M.J."/>
            <person name="Bishop R."/>
            <person name="Shah T."/>
            <person name="de Villiers E.P."/>
            <person name="Carlton J.M."/>
            <person name="Hall N."/>
            <person name="Ren Q."/>
            <person name="Paulsen I.T."/>
            <person name="Pain A."/>
            <person name="Berriman M."/>
            <person name="Wilson R.J.M."/>
            <person name="Sato S."/>
            <person name="Ralph S.A."/>
            <person name="Mann D.J."/>
            <person name="Xiong Z."/>
            <person name="Shallom S.J."/>
            <person name="Weidman J."/>
            <person name="Jiang L."/>
            <person name="Lynn J."/>
            <person name="Weaver B."/>
            <person name="Shoaibi A."/>
            <person name="Domingo A.R."/>
            <person name="Wasawo D."/>
            <person name="Crabtree J."/>
            <person name="Wortman J.R."/>
            <person name="Haas B."/>
            <person name="Angiuoli S.V."/>
            <person name="Creasy T.H."/>
            <person name="Lu C."/>
            <person name="Suh B."/>
            <person name="Silva J.C."/>
            <person name="Utterback T.R."/>
            <person name="Feldblyum T.V."/>
            <person name="Pertea M."/>
            <person name="Allen J."/>
            <person name="Nierman W.C."/>
            <person name="Taracha E.L.N."/>
            <person name="Salzberg S.L."/>
            <person name="White O.R."/>
            <person name="Fitzhugh H.A."/>
            <person name="Morzaria S."/>
            <person name="Venter J.C."/>
            <person name="Fraser C.M."/>
            <person name="Nene V."/>
        </authorList>
    </citation>
    <scope>NUCLEOTIDE SEQUENCE [LARGE SCALE GENOMIC DNA]</scope>
    <source>
        <strain evidence="6 7">Muguga</strain>
    </source>
</reference>
<protein>
    <submittedName>
        <fullName evidence="6">High mobility group protein, putative</fullName>
    </submittedName>
</protein>
<feature type="region of interest" description="Disordered" evidence="4">
    <location>
        <begin position="1"/>
        <end position="24"/>
    </location>
</feature>
<dbReference type="AlphaFoldDB" id="Q4MZP8"/>
<dbReference type="Pfam" id="PF00505">
    <property type="entry name" value="HMG_box"/>
    <property type="match status" value="1"/>
</dbReference>
<feature type="domain" description="HMG box" evidence="5">
    <location>
        <begin position="23"/>
        <end position="93"/>
    </location>
</feature>
<dbReference type="GeneID" id="3499999"/>
<dbReference type="InterPro" id="IPR009071">
    <property type="entry name" value="HMG_box_dom"/>
</dbReference>
<dbReference type="InterPro" id="IPR036910">
    <property type="entry name" value="HMG_box_dom_sf"/>
</dbReference>
<keyword evidence="1 3" id="KW-0238">DNA-binding</keyword>
<gene>
    <name evidence="6" type="ordered locus">TP03_0469</name>
</gene>
<dbReference type="InParanoid" id="Q4MZP8"/>
<dbReference type="SUPFAM" id="SSF47095">
    <property type="entry name" value="HMG-box"/>
    <property type="match status" value="1"/>
</dbReference>
<comment type="caution">
    <text evidence="6">The sequence shown here is derived from an EMBL/GenBank/DDBJ whole genome shotgun (WGS) entry which is preliminary data.</text>
</comment>
<organism evidence="6 7">
    <name type="scientific">Theileria parva</name>
    <name type="common">East coast fever infection agent</name>
    <dbReference type="NCBI Taxonomy" id="5875"/>
    <lineage>
        <taxon>Eukaryota</taxon>
        <taxon>Sar</taxon>
        <taxon>Alveolata</taxon>
        <taxon>Apicomplexa</taxon>
        <taxon>Aconoidasida</taxon>
        <taxon>Piroplasmida</taxon>
        <taxon>Theileriidae</taxon>
        <taxon>Theileria</taxon>
    </lineage>
</organism>
<dbReference type="Gene3D" id="1.10.30.10">
    <property type="entry name" value="High mobility group box domain"/>
    <property type="match status" value="1"/>
</dbReference>
<dbReference type="Proteomes" id="UP000001949">
    <property type="component" value="Unassembled WGS sequence"/>
</dbReference>
<evidence type="ECO:0000256" key="1">
    <source>
        <dbReference type="ARBA" id="ARBA00023125"/>
    </source>
</evidence>
<dbReference type="STRING" id="5875.Q4MZP8"/>
<dbReference type="FunCoup" id="Q4MZP8">
    <property type="interactions" value="123"/>
</dbReference>
<dbReference type="PANTHER" id="PTHR48112:SF22">
    <property type="entry name" value="MITOCHONDRIAL TRANSCRIPTION FACTOR A, ISOFORM B"/>
    <property type="match status" value="1"/>
</dbReference>
<accession>Q4MZP8</accession>
<dbReference type="KEGG" id="tpv:TP03_0469"/>
<evidence type="ECO:0000313" key="6">
    <source>
        <dbReference type="EMBL" id="EAN31213.1"/>
    </source>
</evidence>
<keyword evidence="7" id="KW-1185">Reference proteome</keyword>
<dbReference type="SMART" id="SM00398">
    <property type="entry name" value="HMG"/>
    <property type="match status" value="1"/>
</dbReference>
<feature type="DNA-binding region" description="HMG box" evidence="3">
    <location>
        <begin position="23"/>
        <end position="93"/>
    </location>
</feature>
<dbReference type="GO" id="GO:0005634">
    <property type="term" value="C:nucleus"/>
    <property type="evidence" value="ECO:0007669"/>
    <property type="project" value="UniProtKB-UniRule"/>
</dbReference>
<dbReference type="OMA" id="MKNMGGK"/>
<dbReference type="FunFam" id="1.10.30.10:FF:000016">
    <property type="entry name" value="FACT complex subunit SSRP1"/>
    <property type="match status" value="1"/>
</dbReference>
<dbReference type="eggNOG" id="KOG0381">
    <property type="taxonomic scope" value="Eukaryota"/>
</dbReference>
<evidence type="ECO:0000256" key="2">
    <source>
        <dbReference type="ARBA" id="ARBA00023242"/>
    </source>
</evidence>
<dbReference type="EMBL" id="AAGK01000005">
    <property type="protein sequence ID" value="EAN31213.1"/>
    <property type="molecule type" value="Genomic_DNA"/>
</dbReference>
<dbReference type="GO" id="GO:0003677">
    <property type="term" value="F:DNA binding"/>
    <property type="evidence" value="ECO:0007669"/>
    <property type="project" value="UniProtKB-UniRule"/>
</dbReference>
<keyword evidence="2 3" id="KW-0539">Nucleus</keyword>
<evidence type="ECO:0000256" key="4">
    <source>
        <dbReference type="SAM" id="MobiDB-lite"/>
    </source>
</evidence>
<sequence>MAAKVSKSAGKKSKRAKKDPNAPKRALSSYMFFAKEKRAELVRENPDLARDVAAVGKLVGAAWNSLDESEKAPYEKLAEADRARYEKEKAAYNK</sequence>
<name>Q4MZP8_THEPA</name>
<dbReference type="PANTHER" id="PTHR48112">
    <property type="entry name" value="HIGH MOBILITY GROUP PROTEIN DSP1"/>
    <property type="match status" value="1"/>
</dbReference>
<dbReference type="PROSITE" id="PS50118">
    <property type="entry name" value="HMG_BOX_2"/>
    <property type="match status" value="1"/>
</dbReference>
<proteinExistence type="predicted"/>
<evidence type="ECO:0000313" key="7">
    <source>
        <dbReference type="Proteomes" id="UP000001949"/>
    </source>
</evidence>